<organism evidence="2 3">
    <name type="scientific">Scytonema hofmannii FACHB-248</name>
    <dbReference type="NCBI Taxonomy" id="1842502"/>
    <lineage>
        <taxon>Bacteria</taxon>
        <taxon>Bacillati</taxon>
        <taxon>Cyanobacteriota</taxon>
        <taxon>Cyanophyceae</taxon>
        <taxon>Nostocales</taxon>
        <taxon>Scytonemataceae</taxon>
        <taxon>Scytonema</taxon>
    </lineage>
</organism>
<feature type="compositionally biased region" description="Low complexity" evidence="1">
    <location>
        <begin position="124"/>
        <end position="138"/>
    </location>
</feature>
<accession>A0ABR8GVB3</accession>
<proteinExistence type="predicted"/>
<protein>
    <submittedName>
        <fullName evidence="2">Uncharacterized protein</fullName>
    </submittedName>
</protein>
<evidence type="ECO:0000313" key="3">
    <source>
        <dbReference type="Proteomes" id="UP000660380"/>
    </source>
</evidence>
<sequence>MSDLNSIENILTIYITMARSAQLISDSKNKLKKVSAILEAKAKQPKNLTLQQFIQALSTQIDKMLAVGYTLQEVAAILKSEGVNVQPTTIKSYLLKARAKNSSTATNNPASTQSKSDINRKPSNNKQAKNNQATANYNSNKSDSTQALFTNEATETETIQPPAPAANQASESATPQSPTPTNQSNPPSINNNSTASAVTKNKSRTSKDTNTTLSTSTSGDKSQKSAKTSHNNSQLQANGSSNQPMQNGNSNVLEVQQSQANQQSLLDKTDIN</sequence>
<feature type="compositionally biased region" description="Polar residues" evidence="1">
    <location>
        <begin position="208"/>
        <end position="266"/>
    </location>
</feature>
<evidence type="ECO:0000256" key="1">
    <source>
        <dbReference type="SAM" id="MobiDB-lite"/>
    </source>
</evidence>
<dbReference type="Proteomes" id="UP000660380">
    <property type="component" value="Unassembled WGS sequence"/>
</dbReference>
<keyword evidence="3" id="KW-1185">Reference proteome</keyword>
<dbReference type="EMBL" id="JACJTA010000064">
    <property type="protein sequence ID" value="MBD2607459.1"/>
    <property type="molecule type" value="Genomic_DNA"/>
</dbReference>
<feature type="compositionally biased region" description="Polar residues" evidence="1">
    <location>
        <begin position="100"/>
        <end position="116"/>
    </location>
</feature>
<reference evidence="2 3" key="1">
    <citation type="journal article" date="2020" name="ISME J.">
        <title>Comparative genomics reveals insights into cyanobacterial evolution and habitat adaptation.</title>
        <authorList>
            <person name="Chen M.Y."/>
            <person name="Teng W.K."/>
            <person name="Zhao L."/>
            <person name="Hu C.X."/>
            <person name="Zhou Y.K."/>
            <person name="Han B.P."/>
            <person name="Song L.R."/>
            <person name="Shu W.S."/>
        </authorList>
    </citation>
    <scope>NUCLEOTIDE SEQUENCE [LARGE SCALE GENOMIC DNA]</scope>
    <source>
        <strain evidence="2 3">FACHB-248</strain>
    </source>
</reference>
<dbReference type="RefSeq" id="WP_029630291.1">
    <property type="nucleotide sequence ID" value="NZ_JACJTA010000064.1"/>
</dbReference>
<feature type="compositionally biased region" description="Polar residues" evidence="1">
    <location>
        <begin position="139"/>
        <end position="159"/>
    </location>
</feature>
<evidence type="ECO:0000313" key="2">
    <source>
        <dbReference type="EMBL" id="MBD2607459.1"/>
    </source>
</evidence>
<name>A0ABR8GVB3_9CYAN</name>
<comment type="caution">
    <text evidence="2">The sequence shown here is derived from an EMBL/GenBank/DDBJ whole genome shotgun (WGS) entry which is preliminary data.</text>
</comment>
<gene>
    <name evidence="2" type="ORF">H6G81_23755</name>
</gene>
<feature type="compositionally biased region" description="Low complexity" evidence="1">
    <location>
        <begin position="172"/>
        <end position="197"/>
    </location>
</feature>
<feature type="region of interest" description="Disordered" evidence="1">
    <location>
        <begin position="99"/>
        <end position="272"/>
    </location>
</feature>